<dbReference type="Pfam" id="PF17128">
    <property type="entry name" value="DUF5107"/>
    <property type="match status" value="1"/>
</dbReference>
<reference evidence="3" key="1">
    <citation type="journal article" date="2019" name="Int. J. Syst. Evol. Microbiol.">
        <title>The Global Catalogue of Microorganisms (GCM) 10K type strain sequencing project: providing services to taxonomists for standard genome sequencing and annotation.</title>
        <authorList>
            <consortium name="The Broad Institute Genomics Platform"/>
            <consortium name="The Broad Institute Genome Sequencing Center for Infectious Disease"/>
            <person name="Wu L."/>
            <person name="Ma J."/>
        </authorList>
    </citation>
    <scope>NUCLEOTIDE SEQUENCE [LARGE SCALE GENOMIC DNA]</scope>
    <source>
        <strain evidence="3">JCM 17021</strain>
    </source>
</reference>
<organism evidence="2 3">
    <name type="scientific">Leifsonia kafniensis</name>
    <dbReference type="NCBI Taxonomy" id="475957"/>
    <lineage>
        <taxon>Bacteria</taxon>
        <taxon>Bacillati</taxon>
        <taxon>Actinomycetota</taxon>
        <taxon>Actinomycetes</taxon>
        <taxon>Micrococcales</taxon>
        <taxon>Microbacteriaceae</taxon>
        <taxon>Leifsonia</taxon>
    </lineage>
</organism>
<protein>
    <submittedName>
        <fullName evidence="2">DUF5107 domain-containing protein</fullName>
    </submittedName>
</protein>
<proteinExistence type="predicted"/>
<evidence type="ECO:0000259" key="1">
    <source>
        <dbReference type="Pfam" id="PF17128"/>
    </source>
</evidence>
<dbReference type="Proteomes" id="UP001501803">
    <property type="component" value="Unassembled WGS sequence"/>
</dbReference>
<comment type="caution">
    <text evidence="2">The sequence shown here is derived from an EMBL/GenBank/DDBJ whole genome shotgun (WGS) entry which is preliminary data.</text>
</comment>
<sequence>MTGPANRASTVQLVRRRFSIAELGPENPLPLVGAPPETPYRIAGAVPREIIDGSTYGNPANLFPYRSQDAYDRTRTHRELRTVVLENGRLRAVFLPELGGRLWELYDKTAEKQLLHTQPAIQFANLALRNAWFAGGIEWNIGTRGHSPTTCSPLHTAIVRTADGHDVLRMWEFERLREVVFQIDVWLPPDSAVLFAAIRIRNPNIREVPLYWWTNAAVPENAGSRVIAPAESAFASDYSDGLVRVDPTIDGGVDCTWPTNNPRARDFFFDLPARQRRWILNADRDGDGLAMLSTDRLRGRKLFVWGQGSGGQRWQEWLSPEGGPYAEIQSGLAQTQFQHLAMPAGAEWFWLEAYGNAQVNPGLAHGADWGAAVGHCQSRVDDLVGSSSLEAALSSARSRADLPPELPVVVGTGWGALESVRRRRNGLPWVEETGTPFPAESITAEQKPWRDLLNGAGFGGATSFVAGRDWESLLEAESPSPHAILHRAVMTHARGEPLAAGALYREALRLAPVLQQPSQEWAAQAHRGLALLALSADHGATPRTAEGIAHYGLACALEPGNASLLLEAVTATIRVGMPEVALRLIAHAEQGLPQSGRVRFLTALALAQSGHRDEAAALLHEGVEVADLREGENSITALWQDVCPDQPVPPHYQFAMSSV</sequence>
<dbReference type="InterPro" id="IPR011990">
    <property type="entry name" value="TPR-like_helical_dom_sf"/>
</dbReference>
<accession>A0ABP7JZJ9</accession>
<evidence type="ECO:0000313" key="3">
    <source>
        <dbReference type="Proteomes" id="UP001501803"/>
    </source>
</evidence>
<dbReference type="EMBL" id="BAABCN010000001">
    <property type="protein sequence ID" value="GAA3859777.1"/>
    <property type="molecule type" value="Genomic_DNA"/>
</dbReference>
<dbReference type="Gene3D" id="1.25.40.10">
    <property type="entry name" value="Tetratricopeptide repeat domain"/>
    <property type="match status" value="1"/>
</dbReference>
<gene>
    <name evidence="2" type="ORF">GCM10022381_00560</name>
</gene>
<dbReference type="InterPro" id="IPR033396">
    <property type="entry name" value="DUF5107"/>
</dbReference>
<evidence type="ECO:0000313" key="2">
    <source>
        <dbReference type="EMBL" id="GAA3859777.1"/>
    </source>
</evidence>
<dbReference type="RefSeq" id="WP_345061140.1">
    <property type="nucleotide sequence ID" value="NZ_BAABCN010000001.1"/>
</dbReference>
<name>A0ABP7JZJ9_9MICO</name>
<feature type="domain" description="DUF5107" evidence="1">
    <location>
        <begin position="58"/>
        <end position="340"/>
    </location>
</feature>
<dbReference type="SUPFAM" id="SSF48452">
    <property type="entry name" value="TPR-like"/>
    <property type="match status" value="1"/>
</dbReference>
<keyword evidence="3" id="KW-1185">Reference proteome</keyword>